<dbReference type="Gene3D" id="3.60.110.10">
    <property type="entry name" value="Carbon-nitrogen hydrolase"/>
    <property type="match status" value="1"/>
</dbReference>
<dbReference type="Proteomes" id="UP000291236">
    <property type="component" value="Chromosome"/>
</dbReference>
<protein>
    <submittedName>
        <fullName evidence="4">N-carbamoylputrescine amidase</fullName>
    </submittedName>
</protein>
<dbReference type="InterPro" id="IPR017755">
    <property type="entry name" value="N-carbamoylputrescine_amidase"/>
</dbReference>
<evidence type="ECO:0000313" key="5">
    <source>
        <dbReference type="Proteomes" id="UP000291236"/>
    </source>
</evidence>
<name>A0A4P2VMZ0_FLUSA</name>
<keyword evidence="1" id="KW-0378">Hydrolase</keyword>
<organism evidence="4 5">
    <name type="scientific">Fluviispira sanaruensis</name>
    <dbReference type="NCBI Taxonomy" id="2493639"/>
    <lineage>
        <taxon>Bacteria</taxon>
        <taxon>Pseudomonadati</taxon>
        <taxon>Bdellovibrionota</taxon>
        <taxon>Oligoflexia</taxon>
        <taxon>Silvanigrellales</taxon>
        <taxon>Silvanigrellaceae</taxon>
        <taxon>Fluviispira</taxon>
    </lineage>
</organism>
<dbReference type="InterPro" id="IPR003010">
    <property type="entry name" value="C-N_Hydrolase"/>
</dbReference>
<dbReference type="AlphaFoldDB" id="A0A4P2VMZ0"/>
<dbReference type="NCBIfam" id="TIGR03381">
    <property type="entry name" value="agmatine_aguB"/>
    <property type="match status" value="1"/>
</dbReference>
<dbReference type="InterPro" id="IPR050345">
    <property type="entry name" value="Aliph_Amidase/BUP"/>
</dbReference>
<dbReference type="InterPro" id="IPR036526">
    <property type="entry name" value="C-N_Hydrolase_sf"/>
</dbReference>
<gene>
    <name evidence="4" type="primary">aguB</name>
    <name evidence="4" type="ORF">JCM31447_26480</name>
</gene>
<accession>A0A4P2VMZ0</accession>
<evidence type="ECO:0000259" key="3">
    <source>
        <dbReference type="PROSITE" id="PS50263"/>
    </source>
</evidence>
<dbReference type="SUPFAM" id="SSF56317">
    <property type="entry name" value="Carbon-nitrogen hydrolase"/>
    <property type="match status" value="1"/>
</dbReference>
<evidence type="ECO:0000256" key="2">
    <source>
        <dbReference type="ARBA" id="ARBA00034122"/>
    </source>
</evidence>
<reference evidence="4 5" key="1">
    <citation type="submission" date="2018-12" db="EMBL/GenBank/DDBJ databases">
        <title>Rubrispira sanarue gen. nov., sp., nov., a member of the order Silvanigrellales, isolated from a brackish lake in Hamamatsu Japan.</title>
        <authorList>
            <person name="Maejima Y."/>
            <person name="Iino T."/>
            <person name="Muraguchi Y."/>
            <person name="Fukuda K."/>
            <person name="Nojiri H."/>
            <person name="Ohkuma M."/>
            <person name="Moriuchi R."/>
            <person name="Dohra H."/>
            <person name="Kimbara K."/>
            <person name="Shintani M."/>
        </authorList>
    </citation>
    <scope>NUCLEOTIDE SEQUENCE [LARGE SCALE GENOMIC DNA]</scope>
    <source>
        <strain evidence="4 5">RF1110005</strain>
    </source>
</reference>
<keyword evidence="5" id="KW-1185">Reference proteome</keyword>
<comment type="similarity">
    <text evidence="2">Belongs to the carbon-nitrogen hydrolase superfamily.</text>
</comment>
<sequence length="287" mass="32901">MMQRKIKLALIQMSMTNKIDENIQKAIKFIEECVHNNANIILLPELFENHYFCQEQYDHLFELANEVENHPFLAQFQEIARTHKVVLPISFFEKSGPAYYNSLAMINADGSILGIYRKTHIPDGPCYQEKYYFNPGDTGFKVWKTVYGNIGVGICWDQWFPECARSMALQGADLLLYPTAIGSEPPEAHAIDTKDMWQRAMLGHAVCNSVYVAASNRIGVEKNMNFYGSSFICDFTGEKIAEAERTSEKIIYSELSFKEAQVFRAGMGFFRDRRPEHYQKLLGLDGK</sequence>
<dbReference type="KEGG" id="sbf:JCM31447_26480"/>
<evidence type="ECO:0000313" key="4">
    <source>
        <dbReference type="EMBL" id="BBH54188.1"/>
    </source>
</evidence>
<dbReference type="PANTHER" id="PTHR43674">
    <property type="entry name" value="NITRILASE C965.09-RELATED"/>
    <property type="match status" value="1"/>
</dbReference>
<evidence type="ECO:0000256" key="1">
    <source>
        <dbReference type="ARBA" id="ARBA00022801"/>
    </source>
</evidence>
<dbReference type="Pfam" id="PF00795">
    <property type="entry name" value="CN_hydrolase"/>
    <property type="match status" value="1"/>
</dbReference>
<dbReference type="EMBL" id="AP019368">
    <property type="protein sequence ID" value="BBH54188.1"/>
    <property type="molecule type" value="Genomic_DNA"/>
</dbReference>
<proteinExistence type="inferred from homology"/>
<feature type="domain" description="CN hydrolase" evidence="3">
    <location>
        <begin position="6"/>
        <end position="257"/>
    </location>
</feature>
<dbReference type="CDD" id="cd07573">
    <property type="entry name" value="CPA"/>
    <property type="match status" value="1"/>
</dbReference>
<dbReference type="GO" id="GO:0050126">
    <property type="term" value="F:N-carbamoylputrescine amidase activity"/>
    <property type="evidence" value="ECO:0007669"/>
    <property type="project" value="InterPro"/>
</dbReference>
<dbReference type="PANTHER" id="PTHR43674:SF2">
    <property type="entry name" value="BETA-UREIDOPROPIONASE"/>
    <property type="match status" value="1"/>
</dbReference>
<dbReference type="GO" id="GO:0033388">
    <property type="term" value="P:putrescine biosynthetic process from arginine"/>
    <property type="evidence" value="ECO:0007669"/>
    <property type="project" value="TreeGrafter"/>
</dbReference>
<dbReference type="PROSITE" id="PS50263">
    <property type="entry name" value="CN_HYDROLASE"/>
    <property type="match status" value="1"/>
</dbReference>